<proteinExistence type="predicted"/>
<protein>
    <submittedName>
        <fullName evidence="2">Uncharacterized protein</fullName>
    </submittedName>
</protein>
<dbReference type="AlphaFoldDB" id="A0A1W1ZDU6"/>
<evidence type="ECO:0000313" key="2">
    <source>
        <dbReference type="EMBL" id="SMC46553.1"/>
    </source>
</evidence>
<feature type="chain" id="PRO_5012980966" evidence="1">
    <location>
        <begin position="23"/>
        <end position="350"/>
    </location>
</feature>
<evidence type="ECO:0000313" key="3">
    <source>
        <dbReference type="Proteomes" id="UP000192360"/>
    </source>
</evidence>
<keyword evidence="3" id="KW-1185">Reference proteome</keyword>
<accession>A0A1W1ZDU6</accession>
<gene>
    <name evidence="2" type="ORF">SAMN05660703_1401</name>
</gene>
<feature type="signal peptide" evidence="1">
    <location>
        <begin position="1"/>
        <end position="22"/>
    </location>
</feature>
<dbReference type="EMBL" id="FWXO01000001">
    <property type="protein sequence ID" value="SMC46553.1"/>
    <property type="molecule type" value="Genomic_DNA"/>
</dbReference>
<reference evidence="3" key="1">
    <citation type="submission" date="2017-04" db="EMBL/GenBank/DDBJ databases">
        <authorList>
            <person name="Varghese N."/>
            <person name="Submissions S."/>
        </authorList>
    </citation>
    <scope>NUCLEOTIDE SEQUENCE [LARGE SCALE GENOMIC DNA]</scope>
    <source>
        <strain evidence="3">DSM 21164</strain>
    </source>
</reference>
<evidence type="ECO:0000256" key="1">
    <source>
        <dbReference type="SAM" id="SignalP"/>
    </source>
</evidence>
<keyword evidence="1" id="KW-0732">Signal</keyword>
<dbReference type="STRING" id="504486.SAMN05660703_1401"/>
<dbReference type="Proteomes" id="UP000192360">
    <property type="component" value="Unassembled WGS sequence"/>
</dbReference>
<dbReference type="OrthoDB" id="817809at2"/>
<organism evidence="2 3">
    <name type="scientific">Cellulophaga tyrosinoxydans</name>
    <dbReference type="NCBI Taxonomy" id="504486"/>
    <lineage>
        <taxon>Bacteria</taxon>
        <taxon>Pseudomonadati</taxon>
        <taxon>Bacteroidota</taxon>
        <taxon>Flavobacteriia</taxon>
        <taxon>Flavobacteriales</taxon>
        <taxon>Flavobacteriaceae</taxon>
        <taxon>Cellulophaga</taxon>
    </lineage>
</organism>
<sequence>MKTKLQFLLFAAFLFSLTTTQAQTLGEFKPLDGGYKAKNVTDGSKKMYVASFTINFEIYKEAVDEKKAGGFGRTVKNAAKAKAAVGLLTLDKEAIQAKADQLYSEFIADFKNKGYEIISSEEAGKTDTYKGWEKAVGPAIYETDMTGIIAVIPTGYAYYYKDRNAFSSKLGGFDKTAQNLSQDLDDALIADASLLYIFSAEGNDWNIGNQAKVKLFVNYRLANLYTITDEKTSSGITSMFDKSKQAVGLSSYVNFTRGKLKIGGSPESIYSGGIKSDLEIEGVLEKDKITAYSTQTQATATLLNPIVSIRGDNYSETTKWLEPDGKKYAEGMYLAGRKFLEYHTSNVLGK</sequence>
<dbReference type="RefSeq" id="WP_084060648.1">
    <property type="nucleotide sequence ID" value="NZ_FWXO01000001.1"/>
</dbReference>
<name>A0A1W1ZDU6_9FLAO</name>